<keyword evidence="1" id="KW-0238">DNA-binding</keyword>
<gene>
    <name evidence="4" type="ORF">K443DRAFT_99338</name>
</gene>
<name>A0A0C9X7Q2_9AGAR</name>
<feature type="region of interest" description="Disordered" evidence="3">
    <location>
        <begin position="15"/>
        <end position="104"/>
    </location>
</feature>
<dbReference type="InterPro" id="IPR013762">
    <property type="entry name" value="Integrase-like_cat_sf"/>
</dbReference>
<dbReference type="STRING" id="1095629.A0A0C9X7Q2"/>
<dbReference type="AlphaFoldDB" id="A0A0C9X7Q2"/>
<sequence length="490" mass="54173">MFSLNRQLISSTCVAERSVGEKQSPNSISPRPTHPRNSFHPFQRPLPTPCSHPYLSLNTPSKPSTIDSLLPKPSTTSSKISNSSFRVIRARKPQSGRSIADNDLRPHVPATERIFSWHTPFGSRHHADVANRLPAPLVESAMMAVRGALAPNTKSTYAAGPLRFTQFCDKWGITEEARMPADYALLCAFIGEYKGLQSGNTIRSWLAGLHSWHIMNHAPWHGDDTWVHLARTSANKEGTKHKLPLRAPVSIEHLSCLRRALDLSNPFHAAVWAVALVTFFGCRRLGETTLPVAAAFDPKYHVLRSTTILFRVLRDGTRSASFVIPWTKTTKELGATVILTAHRNGDSLCPLAAFKNHLDVNSSVSSTSTLFAYRSSSGKSKNLLKHEFLDFVTKIWSSAMLAHVLGHSFHIGGAVQLLLAGVPPEIVAATGGWTSLAFLLYWRRMDEILPMCTSKAYNQAHLDRLSSILKEFRITQKIPSSLLVNSLSPD</sequence>
<feature type="compositionally biased region" description="Polar residues" evidence="3">
    <location>
        <begin position="56"/>
        <end position="67"/>
    </location>
</feature>
<feature type="compositionally biased region" description="Polar residues" evidence="3">
    <location>
        <begin position="21"/>
        <end position="30"/>
    </location>
</feature>
<evidence type="ECO:0000313" key="5">
    <source>
        <dbReference type="Proteomes" id="UP000054477"/>
    </source>
</evidence>
<dbReference type="GO" id="GO:0015074">
    <property type="term" value="P:DNA integration"/>
    <property type="evidence" value="ECO:0007669"/>
    <property type="project" value="InterPro"/>
</dbReference>
<dbReference type="EMBL" id="KN838613">
    <property type="protein sequence ID" value="KIK01071.1"/>
    <property type="molecule type" value="Genomic_DNA"/>
</dbReference>
<keyword evidence="5" id="KW-1185">Reference proteome</keyword>
<dbReference type="InterPro" id="IPR052925">
    <property type="entry name" value="Phage_Integrase-like_Recomb"/>
</dbReference>
<dbReference type="GO" id="GO:0003677">
    <property type="term" value="F:DNA binding"/>
    <property type="evidence" value="ECO:0007669"/>
    <property type="project" value="UniProtKB-KW"/>
</dbReference>
<dbReference type="SUPFAM" id="SSF47823">
    <property type="entry name" value="lambda integrase-like, N-terminal domain"/>
    <property type="match status" value="1"/>
</dbReference>
<protein>
    <recommendedName>
        <fullName evidence="6">DNA breaking-rejoining enzyme</fullName>
    </recommendedName>
</protein>
<dbReference type="HOGENOM" id="CLU_003292_2_0_1"/>
<dbReference type="SUPFAM" id="SSF56349">
    <property type="entry name" value="DNA breaking-rejoining enzymes"/>
    <property type="match status" value="1"/>
</dbReference>
<evidence type="ECO:0008006" key="6">
    <source>
        <dbReference type="Google" id="ProtNLM"/>
    </source>
</evidence>
<dbReference type="PANTHER" id="PTHR34605:SF3">
    <property type="entry name" value="P CELL-TYPE AGGLUTINATION PROTEIN MAP4-LIKE-RELATED"/>
    <property type="match status" value="1"/>
</dbReference>
<evidence type="ECO:0000256" key="1">
    <source>
        <dbReference type="ARBA" id="ARBA00023125"/>
    </source>
</evidence>
<dbReference type="OrthoDB" id="2506773at2759"/>
<proteinExistence type="predicted"/>
<feature type="compositionally biased region" description="Low complexity" evidence="3">
    <location>
        <begin position="71"/>
        <end position="84"/>
    </location>
</feature>
<reference evidence="5" key="2">
    <citation type="submission" date="2015-01" db="EMBL/GenBank/DDBJ databases">
        <title>Evolutionary Origins and Diversification of the Mycorrhizal Mutualists.</title>
        <authorList>
            <consortium name="DOE Joint Genome Institute"/>
            <consortium name="Mycorrhizal Genomics Consortium"/>
            <person name="Kohler A."/>
            <person name="Kuo A."/>
            <person name="Nagy L.G."/>
            <person name="Floudas D."/>
            <person name="Copeland A."/>
            <person name="Barry K.W."/>
            <person name="Cichocki N."/>
            <person name="Veneault-Fourrey C."/>
            <person name="LaButti K."/>
            <person name="Lindquist E.A."/>
            <person name="Lipzen A."/>
            <person name="Lundell T."/>
            <person name="Morin E."/>
            <person name="Murat C."/>
            <person name="Riley R."/>
            <person name="Ohm R."/>
            <person name="Sun H."/>
            <person name="Tunlid A."/>
            <person name="Henrissat B."/>
            <person name="Grigoriev I.V."/>
            <person name="Hibbett D.S."/>
            <person name="Martin F."/>
        </authorList>
    </citation>
    <scope>NUCLEOTIDE SEQUENCE [LARGE SCALE GENOMIC DNA]</scope>
    <source>
        <strain evidence="5">LaAM-08-1</strain>
    </source>
</reference>
<dbReference type="GO" id="GO:0006310">
    <property type="term" value="P:DNA recombination"/>
    <property type="evidence" value="ECO:0007669"/>
    <property type="project" value="UniProtKB-KW"/>
</dbReference>
<dbReference type="InterPro" id="IPR010998">
    <property type="entry name" value="Integrase_recombinase_N"/>
</dbReference>
<evidence type="ECO:0000256" key="2">
    <source>
        <dbReference type="ARBA" id="ARBA00023172"/>
    </source>
</evidence>
<dbReference type="Proteomes" id="UP000054477">
    <property type="component" value="Unassembled WGS sequence"/>
</dbReference>
<keyword evidence="2" id="KW-0233">DNA recombination</keyword>
<evidence type="ECO:0000256" key="3">
    <source>
        <dbReference type="SAM" id="MobiDB-lite"/>
    </source>
</evidence>
<reference evidence="4 5" key="1">
    <citation type="submission" date="2014-04" db="EMBL/GenBank/DDBJ databases">
        <authorList>
            <consortium name="DOE Joint Genome Institute"/>
            <person name="Kuo A."/>
            <person name="Kohler A."/>
            <person name="Nagy L.G."/>
            <person name="Floudas D."/>
            <person name="Copeland A."/>
            <person name="Barry K.W."/>
            <person name="Cichocki N."/>
            <person name="Veneault-Fourrey C."/>
            <person name="LaButti K."/>
            <person name="Lindquist E.A."/>
            <person name="Lipzen A."/>
            <person name="Lundell T."/>
            <person name="Morin E."/>
            <person name="Murat C."/>
            <person name="Sun H."/>
            <person name="Tunlid A."/>
            <person name="Henrissat B."/>
            <person name="Grigoriev I.V."/>
            <person name="Hibbett D.S."/>
            <person name="Martin F."/>
            <person name="Nordberg H.P."/>
            <person name="Cantor M.N."/>
            <person name="Hua S.X."/>
        </authorList>
    </citation>
    <scope>NUCLEOTIDE SEQUENCE [LARGE SCALE GENOMIC DNA]</scope>
    <source>
        <strain evidence="4 5">LaAM-08-1</strain>
    </source>
</reference>
<accession>A0A0C9X7Q2</accession>
<organism evidence="4 5">
    <name type="scientific">Laccaria amethystina LaAM-08-1</name>
    <dbReference type="NCBI Taxonomy" id="1095629"/>
    <lineage>
        <taxon>Eukaryota</taxon>
        <taxon>Fungi</taxon>
        <taxon>Dikarya</taxon>
        <taxon>Basidiomycota</taxon>
        <taxon>Agaricomycotina</taxon>
        <taxon>Agaricomycetes</taxon>
        <taxon>Agaricomycetidae</taxon>
        <taxon>Agaricales</taxon>
        <taxon>Agaricineae</taxon>
        <taxon>Hydnangiaceae</taxon>
        <taxon>Laccaria</taxon>
    </lineage>
</organism>
<dbReference type="InterPro" id="IPR011010">
    <property type="entry name" value="DNA_brk_join_enz"/>
</dbReference>
<evidence type="ECO:0000313" key="4">
    <source>
        <dbReference type="EMBL" id="KIK01071.1"/>
    </source>
</evidence>
<dbReference type="Gene3D" id="1.10.150.130">
    <property type="match status" value="1"/>
</dbReference>
<dbReference type="Gene3D" id="1.10.443.10">
    <property type="entry name" value="Intergrase catalytic core"/>
    <property type="match status" value="1"/>
</dbReference>
<dbReference type="PANTHER" id="PTHR34605">
    <property type="entry name" value="PHAGE_INTEGRASE DOMAIN-CONTAINING PROTEIN"/>
    <property type="match status" value="1"/>
</dbReference>